<dbReference type="InterPro" id="IPR032215">
    <property type="entry name" value="DUF5034"/>
</dbReference>
<name>I9SJB9_9BACE</name>
<comment type="caution">
    <text evidence="2">The sequence shown here is derived from an EMBL/GenBank/DDBJ whole genome shotgun (WGS) entry which is preliminary data.</text>
</comment>
<dbReference type="OrthoDB" id="1040865at2"/>
<keyword evidence="1" id="KW-0732">Signal</keyword>
<dbReference type="Proteomes" id="UP000005150">
    <property type="component" value="Unassembled WGS sequence"/>
</dbReference>
<dbReference type="EMBL" id="AGXV01000052">
    <property type="protein sequence ID" value="EIY56121.1"/>
    <property type="molecule type" value="Genomic_DNA"/>
</dbReference>
<dbReference type="RefSeq" id="WP_007482381.1">
    <property type="nucleotide sequence ID" value="NZ_JH724310.1"/>
</dbReference>
<organism evidence="2 3">
    <name type="scientific">Bacteroides salyersiae CL02T12C01</name>
    <dbReference type="NCBI Taxonomy" id="997887"/>
    <lineage>
        <taxon>Bacteria</taxon>
        <taxon>Pseudomonadati</taxon>
        <taxon>Bacteroidota</taxon>
        <taxon>Bacteroidia</taxon>
        <taxon>Bacteroidales</taxon>
        <taxon>Bacteroidaceae</taxon>
        <taxon>Bacteroides</taxon>
    </lineage>
</organism>
<dbReference type="AlphaFoldDB" id="I9SJB9"/>
<evidence type="ECO:0000313" key="2">
    <source>
        <dbReference type="EMBL" id="EIY56121.1"/>
    </source>
</evidence>
<dbReference type="Pfam" id="PF16437">
    <property type="entry name" value="DUF5034"/>
    <property type="match status" value="1"/>
</dbReference>
<gene>
    <name evidence="2" type="ORF">HMPREF1071_04347</name>
</gene>
<evidence type="ECO:0000256" key="1">
    <source>
        <dbReference type="SAM" id="SignalP"/>
    </source>
</evidence>
<dbReference type="HOGENOM" id="CLU_2231168_0_0_10"/>
<dbReference type="GeneID" id="93118339"/>
<feature type="signal peptide" evidence="1">
    <location>
        <begin position="1"/>
        <end position="21"/>
    </location>
</feature>
<evidence type="ECO:0000313" key="3">
    <source>
        <dbReference type="Proteomes" id="UP000005150"/>
    </source>
</evidence>
<reference evidence="2 3" key="1">
    <citation type="submission" date="2012-02" db="EMBL/GenBank/DDBJ databases">
        <title>The Genome Sequence of Bacteroides salyersiae CL02T12C01.</title>
        <authorList>
            <consortium name="The Broad Institute Genome Sequencing Platform"/>
            <person name="Earl A."/>
            <person name="Ward D."/>
            <person name="Feldgarden M."/>
            <person name="Gevers D."/>
            <person name="Zitomersky N.L."/>
            <person name="Coyne M.J."/>
            <person name="Comstock L.E."/>
            <person name="Young S.K."/>
            <person name="Zeng Q."/>
            <person name="Gargeya S."/>
            <person name="Fitzgerald M."/>
            <person name="Haas B."/>
            <person name="Abouelleil A."/>
            <person name="Alvarado L."/>
            <person name="Arachchi H.M."/>
            <person name="Berlin A."/>
            <person name="Chapman S.B."/>
            <person name="Gearin G."/>
            <person name="Goldberg J."/>
            <person name="Griggs A."/>
            <person name="Gujja S."/>
            <person name="Hansen M."/>
            <person name="Heiman D."/>
            <person name="Howarth C."/>
            <person name="Larimer J."/>
            <person name="Lui A."/>
            <person name="MacDonald P.J.P."/>
            <person name="McCowen C."/>
            <person name="Montmayeur A."/>
            <person name="Murphy C."/>
            <person name="Neiman D."/>
            <person name="Pearson M."/>
            <person name="Priest M."/>
            <person name="Roberts A."/>
            <person name="Saif S."/>
            <person name="Shea T."/>
            <person name="Sisk P."/>
            <person name="Stolte C."/>
            <person name="Sykes S."/>
            <person name="Wortman J."/>
            <person name="Nusbaum C."/>
            <person name="Birren B."/>
        </authorList>
    </citation>
    <scope>NUCLEOTIDE SEQUENCE [LARGE SCALE GENOMIC DNA]</scope>
    <source>
        <strain evidence="2 3">CL02T12C01</strain>
    </source>
</reference>
<accession>I9SJB9</accession>
<proteinExistence type="predicted"/>
<sequence>MKKHPLLLFFLLIFLITTSTTCENYDYEETYVPCTLTGVEVYSWDNAGAEPQVPIEQKIKKETYLLKIRLLSNAGTQPKQDITNNTYKLKDGIVKINIYKRTSEQ</sequence>
<keyword evidence="3" id="KW-1185">Reference proteome</keyword>
<protein>
    <submittedName>
        <fullName evidence="2">Uncharacterized protein</fullName>
    </submittedName>
</protein>
<feature type="chain" id="PRO_5003725345" evidence="1">
    <location>
        <begin position="22"/>
        <end position="105"/>
    </location>
</feature>